<evidence type="ECO:0000256" key="6">
    <source>
        <dbReference type="ARBA" id="ARBA00022692"/>
    </source>
</evidence>
<evidence type="ECO:0000256" key="8">
    <source>
        <dbReference type="ARBA" id="ARBA00022989"/>
    </source>
</evidence>
<dbReference type="InterPro" id="IPR003660">
    <property type="entry name" value="HAMP_dom"/>
</dbReference>
<dbReference type="PANTHER" id="PTHR45436">
    <property type="entry name" value="SENSOR HISTIDINE KINASE YKOH"/>
    <property type="match status" value="1"/>
</dbReference>
<evidence type="ECO:0000256" key="11">
    <source>
        <dbReference type="SAM" id="Phobius"/>
    </source>
</evidence>
<gene>
    <name evidence="14" type="ORF">V6E02_02530</name>
</gene>
<dbReference type="Pfam" id="PF02518">
    <property type="entry name" value="HATPase_c"/>
    <property type="match status" value="1"/>
</dbReference>
<dbReference type="InterPro" id="IPR036097">
    <property type="entry name" value="HisK_dim/P_sf"/>
</dbReference>
<dbReference type="InterPro" id="IPR003594">
    <property type="entry name" value="HATPase_dom"/>
</dbReference>
<dbReference type="InterPro" id="IPR005467">
    <property type="entry name" value="His_kinase_dom"/>
</dbReference>
<dbReference type="EC" id="2.7.13.3" evidence="3"/>
<keyword evidence="5" id="KW-0808">Transferase</keyword>
<sequence length="427" mass="47230">MLRRPRSLRLRVAFAFAWFGALISLLLATGLYLSARDLGTRLMDETLQAELEDYLARRARNPHSLPPHTLMLQGYVIGPGSETDAPEALRRLPPGRHELLLQGRPYRVAVAQRAGVRYVMLFDATPHIERERRFLLVLSAAVLIMTLVSAAGGYWLAGSVVAPVTRLAREISGAAPEAEAPALASHFGEDELGEMARAFDGYIARLRAFIDRERAFTADVSHELRTPLAVIQGAAEVLADDPALNERQQSRIERIARASRDMVELITALLLLAREETARAQPDEQCSVKEVLLECVERHRHLIEGRPARLELDVAAEPLLPAERTLLAIVIGNLVRNAFAYTEQGRVEVQLLADRLVVRDTGIGIKADELARVFQRYYRGSASTGAGIGLSLVKRICDRYGWQVRIDSREGEGTTAQLVFGGLAEHS</sequence>
<evidence type="ECO:0000313" key="15">
    <source>
        <dbReference type="Proteomes" id="UP001482231"/>
    </source>
</evidence>
<reference evidence="14 15" key="1">
    <citation type="submission" date="2024-02" db="EMBL/GenBank/DDBJ databases">
        <title>New thermophilic sulfur-oxidizing bacteria from a hot springs of the Uzon caldera (Kamchatka, Russia).</title>
        <authorList>
            <person name="Dukat A.M."/>
            <person name="Elcheninov A.G."/>
            <person name="Frolov E.N."/>
        </authorList>
    </citation>
    <scope>NUCLEOTIDE SEQUENCE [LARGE SCALE GENOMIC DNA]</scope>
    <source>
        <strain evidence="14 15">AK1</strain>
    </source>
</reference>
<accession>A0ABV0EBR0</accession>
<keyword evidence="7 14" id="KW-0418">Kinase</keyword>
<dbReference type="CDD" id="cd00082">
    <property type="entry name" value="HisKA"/>
    <property type="match status" value="1"/>
</dbReference>
<keyword evidence="8 11" id="KW-1133">Transmembrane helix</keyword>
<dbReference type="Gene3D" id="1.10.287.130">
    <property type="match status" value="1"/>
</dbReference>
<dbReference type="InterPro" id="IPR050428">
    <property type="entry name" value="TCS_sensor_his_kinase"/>
</dbReference>
<comment type="subcellular location">
    <subcellularLocation>
        <location evidence="2">Membrane</location>
    </subcellularLocation>
</comment>
<evidence type="ECO:0000256" key="4">
    <source>
        <dbReference type="ARBA" id="ARBA00022553"/>
    </source>
</evidence>
<dbReference type="InterPro" id="IPR003661">
    <property type="entry name" value="HisK_dim/P_dom"/>
</dbReference>
<keyword evidence="4" id="KW-0597">Phosphoprotein</keyword>
<protein>
    <recommendedName>
        <fullName evidence="3">histidine kinase</fullName>
        <ecNumber evidence="3">2.7.13.3</ecNumber>
    </recommendedName>
</protein>
<evidence type="ECO:0000259" key="13">
    <source>
        <dbReference type="PROSITE" id="PS50885"/>
    </source>
</evidence>
<dbReference type="SUPFAM" id="SSF47384">
    <property type="entry name" value="Homodimeric domain of signal transducing histidine kinase"/>
    <property type="match status" value="1"/>
</dbReference>
<organism evidence="14 15">
    <name type="scientific">Thiobacter aerophilum</name>
    <dbReference type="NCBI Taxonomy" id="3121275"/>
    <lineage>
        <taxon>Bacteria</taxon>
        <taxon>Pseudomonadati</taxon>
        <taxon>Pseudomonadota</taxon>
        <taxon>Betaproteobacteria</taxon>
        <taxon>Burkholderiales</taxon>
        <taxon>Thiobacteraceae</taxon>
        <taxon>Thiobacter</taxon>
    </lineage>
</organism>
<evidence type="ECO:0000256" key="1">
    <source>
        <dbReference type="ARBA" id="ARBA00000085"/>
    </source>
</evidence>
<proteinExistence type="predicted"/>
<dbReference type="Proteomes" id="UP001482231">
    <property type="component" value="Unassembled WGS sequence"/>
</dbReference>
<comment type="catalytic activity">
    <reaction evidence="1">
        <text>ATP + protein L-histidine = ADP + protein N-phospho-L-histidine.</text>
        <dbReference type="EC" id="2.7.13.3"/>
    </reaction>
</comment>
<evidence type="ECO:0000256" key="9">
    <source>
        <dbReference type="ARBA" id="ARBA00023012"/>
    </source>
</evidence>
<keyword evidence="10 11" id="KW-0472">Membrane</keyword>
<evidence type="ECO:0000313" key="14">
    <source>
        <dbReference type="EMBL" id="MEO1766090.1"/>
    </source>
</evidence>
<dbReference type="SUPFAM" id="SSF55874">
    <property type="entry name" value="ATPase domain of HSP90 chaperone/DNA topoisomerase II/histidine kinase"/>
    <property type="match status" value="1"/>
</dbReference>
<dbReference type="Pfam" id="PF00512">
    <property type="entry name" value="HisKA"/>
    <property type="match status" value="1"/>
</dbReference>
<dbReference type="InterPro" id="IPR004358">
    <property type="entry name" value="Sig_transdc_His_kin-like_C"/>
</dbReference>
<evidence type="ECO:0000256" key="5">
    <source>
        <dbReference type="ARBA" id="ARBA00022679"/>
    </source>
</evidence>
<evidence type="ECO:0000256" key="2">
    <source>
        <dbReference type="ARBA" id="ARBA00004370"/>
    </source>
</evidence>
<dbReference type="PROSITE" id="PS50885">
    <property type="entry name" value="HAMP"/>
    <property type="match status" value="1"/>
</dbReference>
<keyword evidence="6 11" id="KW-0812">Transmembrane</keyword>
<evidence type="ECO:0000259" key="12">
    <source>
        <dbReference type="PROSITE" id="PS50109"/>
    </source>
</evidence>
<evidence type="ECO:0000256" key="3">
    <source>
        <dbReference type="ARBA" id="ARBA00012438"/>
    </source>
</evidence>
<comment type="caution">
    <text evidence="14">The sequence shown here is derived from an EMBL/GenBank/DDBJ whole genome shotgun (WGS) entry which is preliminary data.</text>
</comment>
<evidence type="ECO:0000256" key="10">
    <source>
        <dbReference type="ARBA" id="ARBA00023136"/>
    </source>
</evidence>
<feature type="domain" description="HAMP" evidence="13">
    <location>
        <begin position="158"/>
        <end position="211"/>
    </location>
</feature>
<dbReference type="Gene3D" id="6.10.340.10">
    <property type="match status" value="1"/>
</dbReference>
<dbReference type="PROSITE" id="PS50109">
    <property type="entry name" value="HIS_KIN"/>
    <property type="match status" value="1"/>
</dbReference>
<dbReference type="GO" id="GO:0016301">
    <property type="term" value="F:kinase activity"/>
    <property type="evidence" value="ECO:0007669"/>
    <property type="project" value="UniProtKB-KW"/>
</dbReference>
<keyword evidence="9" id="KW-0902">Two-component regulatory system</keyword>
<dbReference type="SMART" id="SM00388">
    <property type="entry name" value="HisKA"/>
    <property type="match status" value="1"/>
</dbReference>
<dbReference type="PRINTS" id="PR00344">
    <property type="entry name" value="BCTRLSENSOR"/>
</dbReference>
<dbReference type="EMBL" id="JBAJEX010000001">
    <property type="protein sequence ID" value="MEO1766090.1"/>
    <property type="molecule type" value="Genomic_DNA"/>
</dbReference>
<evidence type="ECO:0000256" key="7">
    <source>
        <dbReference type="ARBA" id="ARBA00022777"/>
    </source>
</evidence>
<dbReference type="RefSeq" id="WP_347306810.1">
    <property type="nucleotide sequence ID" value="NZ_JBAJEX010000001.1"/>
</dbReference>
<name>A0ABV0EBR0_9BURK</name>
<keyword evidence="15" id="KW-1185">Reference proteome</keyword>
<dbReference type="SMART" id="SM00387">
    <property type="entry name" value="HATPase_c"/>
    <property type="match status" value="1"/>
</dbReference>
<feature type="transmembrane region" description="Helical" evidence="11">
    <location>
        <begin position="12"/>
        <end position="33"/>
    </location>
</feature>
<dbReference type="PANTHER" id="PTHR45436:SF16">
    <property type="entry name" value="HISTIDINE KINASE"/>
    <property type="match status" value="1"/>
</dbReference>
<dbReference type="Gene3D" id="3.30.565.10">
    <property type="entry name" value="Histidine kinase-like ATPase, C-terminal domain"/>
    <property type="match status" value="1"/>
</dbReference>
<dbReference type="InterPro" id="IPR036890">
    <property type="entry name" value="HATPase_C_sf"/>
</dbReference>
<feature type="domain" description="Histidine kinase" evidence="12">
    <location>
        <begin position="219"/>
        <end position="424"/>
    </location>
</feature>
<feature type="transmembrane region" description="Helical" evidence="11">
    <location>
        <begin position="134"/>
        <end position="157"/>
    </location>
</feature>